<reference evidence="2" key="1">
    <citation type="journal article" date="2020" name="Microbiol. Resour. Announc.">
        <title>Complete Genome Sequence of Geobacillus sp. Strain E55-1, Isolated from Mine Geyser in Japan.</title>
        <authorList>
            <person name="Miyazaki K."/>
            <person name="Hase E."/>
            <person name="Tokito N."/>
        </authorList>
    </citation>
    <scope>NUCLEOTIDE SEQUENCE [LARGE SCALE GENOMIC DNA]</scope>
    <source>
        <strain evidence="2">E55-1</strain>
        <plasmid evidence="2">pGspE55-1</plasmid>
    </source>
</reference>
<proteinExistence type="predicted"/>
<geneLocation type="plasmid" evidence="1 2">
    <name>pGspE55-1</name>
</geneLocation>
<dbReference type="Proteomes" id="UP000501421">
    <property type="component" value="Plasmid pGspE55-1"/>
</dbReference>
<dbReference type="EMBL" id="AP022558">
    <property type="protein sequence ID" value="BBW98954.1"/>
    <property type="molecule type" value="Genomic_DNA"/>
</dbReference>
<sequence>MTQEDAERILALASRFYDDVLVVVRPCNHQAASIVSLMKADGVLLVVRNNQANLLRLPWVMDYIEMYTDAKRKWAVYNYKNRLSHVSVSECLVGRGYQIAGAVEFCPSEVDHQNLQRRWSFSSNASTYKRVVRCLFSETPQRGAARWGWAARKKNRKGA</sequence>
<dbReference type="AlphaFoldDB" id="A0A679G1I5"/>
<organism evidence="1 2">
    <name type="scientific">Geobacillus subterraneus</name>
    <dbReference type="NCBI Taxonomy" id="129338"/>
    <lineage>
        <taxon>Bacteria</taxon>
        <taxon>Bacillati</taxon>
        <taxon>Bacillota</taxon>
        <taxon>Bacilli</taxon>
        <taxon>Bacillales</taxon>
        <taxon>Anoxybacillaceae</taxon>
        <taxon>Geobacillus</taxon>
    </lineage>
</organism>
<accession>A0A679G1I5</accession>
<evidence type="ECO:0000313" key="1">
    <source>
        <dbReference type="EMBL" id="BBW98954.1"/>
    </source>
</evidence>
<evidence type="ECO:0000313" key="2">
    <source>
        <dbReference type="Proteomes" id="UP000501421"/>
    </source>
</evidence>
<gene>
    <name evidence="1" type="ORF">GsuE55_37870</name>
</gene>
<dbReference type="RefSeq" id="WP_172418924.1">
    <property type="nucleotide sequence ID" value="NZ_AP022558.1"/>
</dbReference>
<name>A0A679G1I5_9BACL</name>
<keyword evidence="2" id="KW-1185">Reference proteome</keyword>
<protein>
    <submittedName>
        <fullName evidence="1">Uncharacterized protein</fullName>
    </submittedName>
</protein>
<keyword evidence="1" id="KW-0614">Plasmid</keyword>